<keyword evidence="8" id="KW-1185">Reference proteome</keyword>
<dbReference type="EMBL" id="PKPP01003630">
    <property type="protein sequence ID" value="PWA68453.1"/>
    <property type="molecule type" value="Genomic_DNA"/>
</dbReference>
<dbReference type="STRING" id="35608.A0A2U1N4N5"/>
<keyword evidence="3 7" id="KW-0808">Transferase</keyword>
<gene>
    <name evidence="7" type="ORF">CTI12_AA284600</name>
</gene>
<comment type="caution">
    <text evidence="7">The sequence shown here is derived from an EMBL/GenBank/DDBJ whole genome shotgun (WGS) entry which is preliminary data.</text>
</comment>
<dbReference type="Proteomes" id="UP000245207">
    <property type="component" value="Unassembled WGS sequence"/>
</dbReference>
<dbReference type="AlphaFoldDB" id="A0A2U1N4N5"/>
<dbReference type="PANTHER" id="PTHR13902">
    <property type="entry name" value="SERINE/THREONINE-PROTEIN KINASE WNK WITH NO LYSINE -RELATED"/>
    <property type="match status" value="1"/>
</dbReference>
<dbReference type="InterPro" id="IPR050588">
    <property type="entry name" value="WNK_Ser-Thr_kinase"/>
</dbReference>
<organism evidence="7 8">
    <name type="scientific">Artemisia annua</name>
    <name type="common">Sweet wormwood</name>
    <dbReference type="NCBI Taxonomy" id="35608"/>
    <lineage>
        <taxon>Eukaryota</taxon>
        <taxon>Viridiplantae</taxon>
        <taxon>Streptophyta</taxon>
        <taxon>Embryophyta</taxon>
        <taxon>Tracheophyta</taxon>
        <taxon>Spermatophyta</taxon>
        <taxon>Magnoliopsida</taxon>
        <taxon>eudicotyledons</taxon>
        <taxon>Gunneridae</taxon>
        <taxon>Pentapetalae</taxon>
        <taxon>asterids</taxon>
        <taxon>campanulids</taxon>
        <taxon>Asterales</taxon>
        <taxon>Asteraceae</taxon>
        <taxon>Asteroideae</taxon>
        <taxon>Anthemideae</taxon>
        <taxon>Artemisiinae</taxon>
        <taxon>Artemisia</taxon>
    </lineage>
</organism>
<dbReference type="EC" id="2.7.11.1" evidence="1"/>
<keyword evidence="3 7" id="KW-0418">Kinase</keyword>
<sequence length="121" mass="13389">MMLVNSECIHQSTNIRKVTSGIKPTGLSKVEDPHAKEFIETCLVHVSQRLPAKELLKDPFLAIESVKERVHEHVKLDLVNLSMLNSCTIDVYHNENKVSSGSSSVESNTGSPCFLSTNEPN</sequence>
<evidence type="ECO:0000256" key="1">
    <source>
        <dbReference type="ARBA" id="ARBA00012513"/>
    </source>
</evidence>
<evidence type="ECO:0000313" key="7">
    <source>
        <dbReference type="EMBL" id="PWA68453.1"/>
    </source>
</evidence>
<accession>A0A2U1N4N5</accession>
<protein>
    <recommendedName>
        <fullName evidence="1">non-specific serine/threonine protein kinase</fullName>
        <ecNumber evidence="1">2.7.11.1</ecNumber>
    </recommendedName>
</protein>
<evidence type="ECO:0000256" key="2">
    <source>
        <dbReference type="ARBA" id="ARBA00022527"/>
    </source>
</evidence>
<feature type="compositionally biased region" description="Low complexity" evidence="6">
    <location>
        <begin position="97"/>
        <end position="111"/>
    </location>
</feature>
<evidence type="ECO:0000256" key="6">
    <source>
        <dbReference type="SAM" id="MobiDB-lite"/>
    </source>
</evidence>
<keyword evidence="2" id="KW-0723">Serine/threonine-protein kinase</keyword>
<name>A0A2U1N4N5_ARTAN</name>
<reference evidence="7 8" key="1">
    <citation type="journal article" date="2018" name="Mol. Plant">
        <title>The genome of Artemisia annua provides insight into the evolution of Asteraceae family and artemisinin biosynthesis.</title>
        <authorList>
            <person name="Shen Q."/>
            <person name="Zhang L."/>
            <person name="Liao Z."/>
            <person name="Wang S."/>
            <person name="Yan T."/>
            <person name="Shi P."/>
            <person name="Liu M."/>
            <person name="Fu X."/>
            <person name="Pan Q."/>
            <person name="Wang Y."/>
            <person name="Lv Z."/>
            <person name="Lu X."/>
            <person name="Zhang F."/>
            <person name="Jiang W."/>
            <person name="Ma Y."/>
            <person name="Chen M."/>
            <person name="Hao X."/>
            <person name="Li L."/>
            <person name="Tang Y."/>
            <person name="Lv G."/>
            <person name="Zhou Y."/>
            <person name="Sun X."/>
            <person name="Brodelius P.E."/>
            <person name="Rose J.K.C."/>
            <person name="Tang K."/>
        </authorList>
    </citation>
    <scope>NUCLEOTIDE SEQUENCE [LARGE SCALE GENOMIC DNA]</scope>
    <source>
        <strain evidence="8">cv. Huhao1</strain>
        <tissue evidence="7">Leaf</tissue>
    </source>
</reference>
<evidence type="ECO:0000256" key="4">
    <source>
        <dbReference type="ARBA" id="ARBA00047899"/>
    </source>
</evidence>
<proteinExistence type="predicted"/>
<dbReference type="GO" id="GO:0004674">
    <property type="term" value="F:protein serine/threonine kinase activity"/>
    <property type="evidence" value="ECO:0007669"/>
    <property type="project" value="UniProtKB-KW"/>
</dbReference>
<comment type="catalytic activity">
    <reaction evidence="4">
        <text>L-threonyl-[protein] + ATP = O-phospho-L-threonyl-[protein] + ADP + H(+)</text>
        <dbReference type="Rhea" id="RHEA:46608"/>
        <dbReference type="Rhea" id="RHEA-COMP:11060"/>
        <dbReference type="Rhea" id="RHEA-COMP:11605"/>
        <dbReference type="ChEBI" id="CHEBI:15378"/>
        <dbReference type="ChEBI" id="CHEBI:30013"/>
        <dbReference type="ChEBI" id="CHEBI:30616"/>
        <dbReference type="ChEBI" id="CHEBI:61977"/>
        <dbReference type="ChEBI" id="CHEBI:456216"/>
        <dbReference type="EC" id="2.7.11.1"/>
    </reaction>
</comment>
<feature type="region of interest" description="Disordered" evidence="6">
    <location>
        <begin position="97"/>
        <end position="121"/>
    </location>
</feature>
<evidence type="ECO:0000313" key="8">
    <source>
        <dbReference type="Proteomes" id="UP000245207"/>
    </source>
</evidence>
<dbReference type="OrthoDB" id="2001129at2759"/>
<evidence type="ECO:0000256" key="3">
    <source>
        <dbReference type="ARBA" id="ARBA00022777"/>
    </source>
</evidence>
<evidence type="ECO:0000256" key="5">
    <source>
        <dbReference type="ARBA" id="ARBA00048679"/>
    </source>
</evidence>
<comment type="catalytic activity">
    <reaction evidence="5">
        <text>L-seryl-[protein] + ATP = O-phospho-L-seryl-[protein] + ADP + H(+)</text>
        <dbReference type="Rhea" id="RHEA:17989"/>
        <dbReference type="Rhea" id="RHEA-COMP:9863"/>
        <dbReference type="Rhea" id="RHEA-COMP:11604"/>
        <dbReference type="ChEBI" id="CHEBI:15378"/>
        <dbReference type="ChEBI" id="CHEBI:29999"/>
        <dbReference type="ChEBI" id="CHEBI:30616"/>
        <dbReference type="ChEBI" id="CHEBI:83421"/>
        <dbReference type="ChEBI" id="CHEBI:456216"/>
        <dbReference type="EC" id="2.7.11.1"/>
    </reaction>
</comment>